<dbReference type="InterPro" id="IPR055170">
    <property type="entry name" value="GFO_IDH_MocA-like_dom"/>
</dbReference>
<name>A0A517M835_9BACT</name>
<keyword evidence="4" id="KW-0560">Oxidoreductase</keyword>
<evidence type="ECO:0000313" key="4">
    <source>
        <dbReference type="EMBL" id="QDS91019.1"/>
    </source>
</evidence>
<accession>A0A517M835</accession>
<evidence type="ECO:0000313" key="5">
    <source>
        <dbReference type="Proteomes" id="UP000319557"/>
    </source>
</evidence>
<dbReference type="PANTHER" id="PTHR43377">
    <property type="entry name" value="BILIVERDIN REDUCTASE A"/>
    <property type="match status" value="1"/>
</dbReference>
<dbReference type="GO" id="GO:0050112">
    <property type="term" value="F:inositol 2-dehydrogenase (NAD+) activity"/>
    <property type="evidence" value="ECO:0007669"/>
    <property type="project" value="UniProtKB-EC"/>
</dbReference>
<dbReference type="KEGG" id="ruv:EC9_52380"/>
<protein>
    <submittedName>
        <fullName evidence="4">Dehydrogenase</fullName>
        <ecNumber evidence="4">1.1.1.18</ecNumber>
    </submittedName>
</protein>
<dbReference type="EMBL" id="CP036261">
    <property type="protein sequence ID" value="QDS91019.1"/>
    <property type="molecule type" value="Genomic_DNA"/>
</dbReference>
<proteinExistence type="predicted"/>
<dbReference type="GO" id="GO:0000166">
    <property type="term" value="F:nucleotide binding"/>
    <property type="evidence" value="ECO:0007669"/>
    <property type="project" value="InterPro"/>
</dbReference>
<dbReference type="PANTHER" id="PTHR43377:SF1">
    <property type="entry name" value="BILIVERDIN REDUCTASE A"/>
    <property type="match status" value="1"/>
</dbReference>
<organism evidence="4 5">
    <name type="scientific">Rosistilla ulvae</name>
    <dbReference type="NCBI Taxonomy" id="1930277"/>
    <lineage>
        <taxon>Bacteria</taxon>
        <taxon>Pseudomonadati</taxon>
        <taxon>Planctomycetota</taxon>
        <taxon>Planctomycetia</taxon>
        <taxon>Pirellulales</taxon>
        <taxon>Pirellulaceae</taxon>
        <taxon>Rosistilla</taxon>
    </lineage>
</organism>
<dbReference type="SUPFAM" id="SSF55347">
    <property type="entry name" value="Glyceraldehyde-3-phosphate dehydrogenase-like, C-terminal domain"/>
    <property type="match status" value="1"/>
</dbReference>
<dbReference type="RefSeq" id="WP_145348724.1">
    <property type="nucleotide sequence ID" value="NZ_CP036261.1"/>
</dbReference>
<reference evidence="4 5" key="1">
    <citation type="submission" date="2019-02" db="EMBL/GenBank/DDBJ databases">
        <title>Deep-cultivation of Planctomycetes and their phenomic and genomic characterization uncovers novel biology.</title>
        <authorList>
            <person name="Wiegand S."/>
            <person name="Jogler M."/>
            <person name="Boedeker C."/>
            <person name="Pinto D."/>
            <person name="Vollmers J."/>
            <person name="Rivas-Marin E."/>
            <person name="Kohn T."/>
            <person name="Peeters S.H."/>
            <person name="Heuer A."/>
            <person name="Rast P."/>
            <person name="Oberbeckmann S."/>
            <person name="Bunk B."/>
            <person name="Jeske O."/>
            <person name="Meyerdierks A."/>
            <person name="Storesund J.E."/>
            <person name="Kallscheuer N."/>
            <person name="Luecker S."/>
            <person name="Lage O.M."/>
            <person name="Pohl T."/>
            <person name="Merkel B.J."/>
            <person name="Hornburger P."/>
            <person name="Mueller R.-W."/>
            <person name="Bruemmer F."/>
            <person name="Labrenz M."/>
            <person name="Spormann A.M."/>
            <person name="Op den Camp H."/>
            <person name="Overmann J."/>
            <person name="Amann R."/>
            <person name="Jetten M.S.M."/>
            <person name="Mascher T."/>
            <person name="Medema M.H."/>
            <person name="Devos D.P."/>
            <person name="Kaster A.-K."/>
            <person name="Ovreas L."/>
            <person name="Rohde M."/>
            <person name="Galperin M.Y."/>
            <person name="Jogler C."/>
        </authorList>
    </citation>
    <scope>NUCLEOTIDE SEQUENCE [LARGE SCALE GENOMIC DNA]</scope>
    <source>
        <strain evidence="4 5">EC9</strain>
    </source>
</reference>
<dbReference type="Pfam" id="PF22725">
    <property type="entry name" value="GFO_IDH_MocA_C3"/>
    <property type="match status" value="1"/>
</dbReference>
<sequence length="365" mass="39185">MTRLKLGVIGAGHLGKIHAKLLSTIDDVQLVAVSDPFAAARQAIEDQFSVPTFADYRDLLGLVDGVILAAPTDLHAEIGSDVLRAKKHLFIEKPITTTSEDADRLVALAKQNGCTLQVGHVERFNPAWSAAESMLEHPKYIEAVRASSFPGRCLDVGVVMDLMIHDIDLVLSLTSAPVQRIDASGLSVISDHEDVAEARITFECGLVANLKASRISPAAARTMQVYGPRGYANIDFSGPSATLIQPEASIAERSFELTAAGPLADFREQLFSHWLASQSPEIQPRNAILDEQHDFVISIQSGSQPTVSGADGARAVAVAEQVLEAIDCRQWLGDASEPEQVGAFATPPESVEAASQRIHQQRKAA</sequence>
<dbReference type="Proteomes" id="UP000319557">
    <property type="component" value="Chromosome"/>
</dbReference>
<feature type="region of interest" description="Disordered" evidence="1">
    <location>
        <begin position="339"/>
        <end position="365"/>
    </location>
</feature>
<dbReference type="InterPro" id="IPR036291">
    <property type="entry name" value="NAD(P)-bd_dom_sf"/>
</dbReference>
<gene>
    <name evidence="4" type="ORF">EC9_52380</name>
</gene>
<dbReference type="InterPro" id="IPR051450">
    <property type="entry name" value="Gfo/Idh/MocA_Oxidoreductases"/>
</dbReference>
<feature type="domain" description="GFO/IDH/MocA-like oxidoreductase" evidence="3">
    <location>
        <begin position="156"/>
        <end position="231"/>
    </location>
</feature>
<dbReference type="AlphaFoldDB" id="A0A517M835"/>
<dbReference type="EC" id="1.1.1.18" evidence="4"/>
<dbReference type="SUPFAM" id="SSF51735">
    <property type="entry name" value="NAD(P)-binding Rossmann-fold domains"/>
    <property type="match status" value="1"/>
</dbReference>
<feature type="domain" description="Gfo/Idh/MocA-like oxidoreductase N-terminal" evidence="2">
    <location>
        <begin position="5"/>
        <end position="120"/>
    </location>
</feature>
<evidence type="ECO:0000259" key="3">
    <source>
        <dbReference type="Pfam" id="PF22725"/>
    </source>
</evidence>
<dbReference type="Pfam" id="PF01408">
    <property type="entry name" value="GFO_IDH_MocA"/>
    <property type="match status" value="1"/>
</dbReference>
<dbReference type="OrthoDB" id="9815825at2"/>
<evidence type="ECO:0000256" key="1">
    <source>
        <dbReference type="SAM" id="MobiDB-lite"/>
    </source>
</evidence>
<dbReference type="InterPro" id="IPR000683">
    <property type="entry name" value="Gfo/Idh/MocA-like_OxRdtase_N"/>
</dbReference>
<evidence type="ECO:0000259" key="2">
    <source>
        <dbReference type="Pfam" id="PF01408"/>
    </source>
</evidence>
<dbReference type="Gene3D" id="3.40.50.720">
    <property type="entry name" value="NAD(P)-binding Rossmann-like Domain"/>
    <property type="match status" value="1"/>
</dbReference>
<keyword evidence="5" id="KW-1185">Reference proteome</keyword>
<dbReference type="Gene3D" id="3.30.360.10">
    <property type="entry name" value="Dihydrodipicolinate Reductase, domain 2"/>
    <property type="match status" value="1"/>
</dbReference>